<keyword evidence="1" id="KW-0479">Metal-binding</keyword>
<evidence type="ECO:0000313" key="5">
    <source>
        <dbReference type="EMBL" id="ABW68825.1"/>
    </source>
</evidence>
<dbReference type="AlphaFoldDB" id="A8ZZ52"/>
<evidence type="ECO:0000256" key="1">
    <source>
        <dbReference type="ARBA" id="ARBA00022723"/>
    </source>
</evidence>
<feature type="domain" description="4Fe-4S ferredoxin-type" evidence="4">
    <location>
        <begin position="39"/>
        <end position="68"/>
    </location>
</feature>
<dbReference type="HOGENOM" id="CLU_139698_5_3_7"/>
<keyword evidence="2" id="KW-0408">Iron</keyword>
<feature type="domain" description="4Fe-4S ferredoxin-type" evidence="4">
    <location>
        <begin position="8"/>
        <end position="37"/>
    </location>
</feature>
<dbReference type="Proteomes" id="UP000008561">
    <property type="component" value="Chromosome"/>
</dbReference>
<dbReference type="PANTHER" id="PTHR43122">
    <property type="entry name" value="FERREDOXIN SUBUNIT OF PYRUVATE:FLAVODOXIN OXIDOREDUCTASE-RELATED"/>
    <property type="match status" value="1"/>
</dbReference>
<dbReference type="OrthoDB" id="9804603at2"/>
<dbReference type="STRING" id="96561.Dole_3022"/>
<organism evidence="5 6">
    <name type="scientific">Desulfosudis oleivorans (strain DSM 6200 / JCM 39069 / Hxd3)</name>
    <name type="common">Desulfococcus oleovorans</name>
    <dbReference type="NCBI Taxonomy" id="96561"/>
    <lineage>
        <taxon>Bacteria</taxon>
        <taxon>Pseudomonadati</taxon>
        <taxon>Thermodesulfobacteriota</taxon>
        <taxon>Desulfobacteria</taxon>
        <taxon>Desulfobacterales</taxon>
        <taxon>Desulfosudaceae</taxon>
        <taxon>Desulfosudis</taxon>
    </lineage>
</organism>
<dbReference type="eggNOG" id="COG1146">
    <property type="taxonomic scope" value="Bacteria"/>
</dbReference>
<keyword evidence="6" id="KW-1185">Reference proteome</keyword>
<dbReference type="InterPro" id="IPR017896">
    <property type="entry name" value="4Fe4S_Fe-S-bd"/>
</dbReference>
<proteinExistence type="predicted"/>
<dbReference type="RefSeq" id="WP_012176436.1">
    <property type="nucleotide sequence ID" value="NC_009943.1"/>
</dbReference>
<gene>
    <name evidence="5" type="ordered locus">Dole_3022</name>
</gene>
<dbReference type="KEGG" id="dol:Dole_3022"/>
<dbReference type="SUPFAM" id="SSF54862">
    <property type="entry name" value="4Fe-4S ferredoxins"/>
    <property type="match status" value="1"/>
</dbReference>
<dbReference type="EMBL" id="CP000859">
    <property type="protein sequence ID" value="ABW68825.1"/>
    <property type="molecule type" value="Genomic_DNA"/>
</dbReference>
<evidence type="ECO:0000256" key="3">
    <source>
        <dbReference type="ARBA" id="ARBA00023014"/>
    </source>
</evidence>
<accession>A8ZZ52</accession>
<dbReference type="GO" id="GO:0051536">
    <property type="term" value="F:iron-sulfur cluster binding"/>
    <property type="evidence" value="ECO:0007669"/>
    <property type="project" value="UniProtKB-KW"/>
</dbReference>
<keyword evidence="3" id="KW-0411">Iron-sulfur</keyword>
<dbReference type="Pfam" id="PF13187">
    <property type="entry name" value="Fer4_9"/>
    <property type="match status" value="1"/>
</dbReference>
<protein>
    <submittedName>
        <fullName evidence="5">4Fe-4S ferredoxin iron-sulfur binding domain protein</fullName>
    </submittedName>
</protein>
<evidence type="ECO:0000313" key="6">
    <source>
        <dbReference type="Proteomes" id="UP000008561"/>
    </source>
</evidence>
<dbReference type="InterPro" id="IPR017900">
    <property type="entry name" value="4Fe4S_Fe_S_CS"/>
</dbReference>
<name>A8ZZ52_DESOH</name>
<dbReference type="GO" id="GO:0046872">
    <property type="term" value="F:metal ion binding"/>
    <property type="evidence" value="ECO:0007669"/>
    <property type="project" value="UniProtKB-KW"/>
</dbReference>
<dbReference type="Gene3D" id="3.30.70.20">
    <property type="match status" value="1"/>
</dbReference>
<dbReference type="PANTHER" id="PTHR43122:SF1">
    <property type="entry name" value="IRON-SULFUR-BINDING PROTEIN"/>
    <property type="match status" value="1"/>
</dbReference>
<sequence>MTKKNCLKEHRVNRDWCKECGICVHFCPRGVLVLDDQYKAVARYPEKCICCKLCELRCPDLAIEVITEKVDHE</sequence>
<evidence type="ECO:0000259" key="4">
    <source>
        <dbReference type="PROSITE" id="PS51379"/>
    </source>
</evidence>
<reference evidence="5 6" key="1">
    <citation type="submission" date="2007-10" db="EMBL/GenBank/DDBJ databases">
        <title>Complete sequence of Desulfococcus oleovorans Hxd3.</title>
        <authorList>
            <consortium name="US DOE Joint Genome Institute"/>
            <person name="Copeland A."/>
            <person name="Lucas S."/>
            <person name="Lapidus A."/>
            <person name="Barry K."/>
            <person name="Glavina del Rio T."/>
            <person name="Dalin E."/>
            <person name="Tice H."/>
            <person name="Pitluck S."/>
            <person name="Kiss H."/>
            <person name="Brettin T."/>
            <person name="Bruce D."/>
            <person name="Detter J.C."/>
            <person name="Han C."/>
            <person name="Schmutz J."/>
            <person name="Larimer F."/>
            <person name="Land M."/>
            <person name="Hauser L."/>
            <person name="Kyrpides N."/>
            <person name="Kim E."/>
            <person name="Wawrik B."/>
            <person name="Richardson P."/>
        </authorList>
    </citation>
    <scope>NUCLEOTIDE SEQUENCE [LARGE SCALE GENOMIC DNA]</scope>
    <source>
        <strain evidence="6">DSM 6200 / JCM 39069 / Hxd3</strain>
    </source>
</reference>
<evidence type="ECO:0000256" key="2">
    <source>
        <dbReference type="ARBA" id="ARBA00023004"/>
    </source>
</evidence>
<dbReference type="PROSITE" id="PS51379">
    <property type="entry name" value="4FE4S_FER_2"/>
    <property type="match status" value="2"/>
</dbReference>
<dbReference type="PROSITE" id="PS00198">
    <property type="entry name" value="4FE4S_FER_1"/>
    <property type="match status" value="2"/>
</dbReference>